<evidence type="ECO:0000256" key="10">
    <source>
        <dbReference type="RuleBase" id="RU362081"/>
    </source>
</evidence>
<dbReference type="SFLD" id="SFLDS00003">
    <property type="entry name" value="Haloacid_Dehalogenase"/>
    <property type="match status" value="1"/>
</dbReference>
<proteinExistence type="inferred from homology"/>
<keyword evidence="5 10" id="KW-0547">Nucleotide-binding</keyword>
<evidence type="ECO:0000256" key="4">
    <source>
        <dbReference type="ARBA" id="ARBA00022723"/>
    </source>
</evidence>
<comment type="similarity">
    <text evidence="2 10">Belongs to the cation transport ATPase (P-type) (TC 3.A.3) family. Type IB subfamily.</text>
</comment>
<dbReference type="InterPro" id="IPR059000">
    <property type="entry name" value="ATPase_P-type_domA"/>
</dbReference>
<evidence type="ECO:0000256" key="7">
    <source>
        <dbReference type="ARBA" id="ARBA00022967"/>
    </source>
</evidence>
<keyword evidence="7" id="KW-1278">Translocase</keyword>
<dbReference type="Pfam" id="PF00702">
    <property type="entry name" value="Hydrolase"/>
    <property type="match status" value="1"/>
</dbReference>
<gene>
    <name evidence="14" type="ORF">ACHAW5_005579</name>
</gene>
<dbReference type="GO" id="GO:0005524">
    <property type="term" value="F:ATP binding"/>
    <property type="evidence" value="ECO:0007669"/>
    <property type="project" value="UniProtKB-UniRule"/>
</dbReference>
<protein>
    <recommendedName>
        <fullName evidence="13">HMA domain-containing protein</fullName>
    </recommendedName>
</protein>
<feature type="transmembrane region" description="Helical" evidence="10">
    <location>
        <begin position="470"/>
        <end position="488"/>
    </location>
</feature>
<dbReference type="GO" id="GO:0016020">
    <property type="term" value="C:membrane"/>
    <property type="evidence" value="ECO:0007669"/>
    <property type="project" value="UniProtKB-SubCell"/>
</dbReference>
<feature type="transmembrane region" description="Helical" evidence="10">
    <location>
        <begin position="675"/>
        <end position="693"/>
    </location>
</feature>
<accession>A0ABD3NLF7</accession>
<name>A0ABD3NLF7_9STRA</name>
<dbReference type="InterPro" id="IPR027256">
    <property type="entry name" value="P-typ_ATPase_IB"/>
</dbReference>
<dbReference type="Gene3D" id="2.70.150.10">
    <property type="entry name" value="Calcium-transporting ATPase, cytoplasmic transduction domain A"/>
    <property type="match status" value="1"/>
</dbReference>
<dbReference type="NCBIfam" id="TIGR01494">
    <property type="entry name" value="ATPase_P-type"/>
    <property type="match status" value="1"/>
</dbReference>
<dbReference type="InterPro" id="IPR001757">
    <property type="entry name" value="P_typ_ATPase"/>
</dbReference>
<dbReference type="SUPFAM" id="SSF55008">
    <property type="entry name" value="HMA, heavy metal-associated domain"/>
    <property type="match status" value="1"/>
</dbReference>
<feature type="transmembrane region" description="Helical" evidence="10">
    <location>
        <begin position="1058"/>
        <end position="1076"/>
    </location>
</feature>
<dbReference type="InterPro" id="IPR008250">
    <property type="entry name" value="ATPase_P-typ_transduc_dom_A_sf"/>
</dbReference>
<dbReference type="InterPro" id="IPR006121">
    <property type="entry name" value="HMA_dom"/>
</dbReference>
<dbReference type="PANTHER" id="PTHR48085">
    <property type="entry name" value="CADMIUM/ZINC-TRANSPORTING ATPASE HMA2-RELATED"/>
    <property type="match status" value="1"/>
</dbReference>
<dbReference type="InterPro" id="IPR044492">
    <property type="entry name" value="P_typ_ATPase_HD_dom"/>
</dbReference>
<dbReference type="InterPro" id="IPR018303">
    <property type="entry name" value="ATPase_P-typ_P_site"/>
</dbReference>
<dbReference type="Gene3D" id="3.30.70.100">
    <property type="match status" value="1"/>
</dbReference>
<keyword evidence="9 10" id="KW-0472">Membrane</keyword>
<evidence type="ECO:0000256" key="11">
    <source>
        <dbReference type="SAM" id="Coils"/>
    </source>
</evidence>
<dbReference type="GO" id="GO:0046872">
    <property type="term" value="F:metal ion binding"/>
    <property type="evidence" value="ECO:0007669"/>
    <property type="project" value="UniProtKB-KW"/>
</dbReference>
<evidence type="ECO:0000259" key="13">
    <source>
        <dbReference type="PROSITE" id="PS50846"/>
    </source>
</evidence>
<dbReference type="NCBIfam" id="TIGR01525">
    <property type="entry name" value="ATPase-IB_hvy"/>
    <property type="match status" value="1"/>
</dbReference>
<dbReference type="Gene3D" id="3.40.1110.10">
    <property type="entry name" value="Calcium-transporting ATPase, cytoplasmic domain N"/>
    <property type="match status" value="1"/>
</dbReference>
<dbReference type="InterPro" id="IPR036163">
    <property type="entry name" value="HMA_dom_sf"/>
</dbReference>
<dbReference type="InterPro" id="IPR023214">
    <property type="entry name" value="HAD_sf"/>
</dbReference>
<feature type="coiled-coil region" evidence="11">
    <location>
        <begin position="647"/>
        <end position="674"/>
    </location>
</feature>
<dbReference type="AlphaFoldDB" id="A0ABD3NLF7"/>
<feature type="transmembrane region" description="Helical" evidence="10">
    <location>
        <begin position="705"/>
        <end position="725"/>
    </location>
</feature>
<keyword evidence="3 10" id="KW-0812">Transmembrane</keyword>
<dbReference type="PROSITE" id="PS01229">
    <property type="entry name" value="COF_2"/>
    <property type="match status" value="1"/>
</dbReference>
<keyword evidence="15" id="KW-1185">Reference proteome</keyword>
<feature type="region of interest" description="Disordered" evidence="12">
    <location>
        <begin position="1089"/>
        <end position="1120"/>
    </location>
</feature>
<dbReference type="Proteomes" id="UP001530315">
    <property type="component" value="Unassembled WGS sequence"/>
</dbReference>
<dbReference type="CDD" id="cd00371">
    <property type="entry name" value="HMA"/>
    <property type="match status" value="1"/>
</dbReference>
<dbReference type="PANTHER" id="PTHR48085:SF5">
    <property type="entry name" value="CADMIUM_ZINC-TRANSPORTING ATPASE HMA4-RELATED"/>
    <property type="match status" value="1"/>
</dbReference>
<dbReference type="SUPFAM" id="SSF81653">
    <property type="entry name" value="Calcium ATPase, transduction domain A"/>
    <property type="match status" value="1"/>
</dbReference>
<evidence type="ECO:0000256" key="2">
    <source>
        <dbReference type="ARBA" id="ARBA00006024"/>
    </source>
</evidence>
<evidence type="ECO:0000256" key="5">
    <source>
        <dbReference type="ARBA" id="ARBA00022741"/>
    </source>
</evidence>
<keyword evidence="4 10" id="KW-0479">Metal-binding</keyword>
<dbReference type="PRINTS" id="PR00119">
    <property type="entry name" value="CATATPASE"/>
</dbReference>
<dbReference type="SUPFAM" id="SSF56784">
    <property type="entry name" value="HAD-like"/>
    <property type="match status" value="1"/>
</dbReference>
<dbReference type="PROSITE" id="PS00154">
    <property type="entry name" value="ATPASE_E1_E2"/>
    <property type="match status" value="1"/>
</dbReference>
<dbReference type="InterPro" id="IPR036412">
    <property type="entry name" value="HAD-like_sf"/>
</dbReference>
<feature type="domain" description="HMA" evidence="13">
    <location>
        <begin position="224"/>
        <end position="290"/>
    </location>
</feature>
<evidence type="ECO:0000256" key="3">
    <source>
        <dbReference type="ARBA" id="ARBA00022692"/>
    </source>
</evidence>
<comment type="subcellular location">
    <subcellularLocation>
        <location evidence="1">Membrane</location>
        <topology evidence="1">Multi-pass membrane protein</topology>
    </subcellularLocation>
</comment>
<dbReference type="InterPro" id="IPR023298">
    <property type="entry name" value="ATPase_P-typ_TM_dom_sf"/>
</dbReference>
<dbReference type="Gene3D" id="3.40.50.1000">
    <property type="entry name" value="HAD superfamily/HAD-like"/>
    <property type="match status" value="1"/>
</dbReference>
<keyword evidence="8 10" id="KW-1133">Transmembrane helix</keyword>
<evidence type="ECO:0000256" key="6">
    <source>
        <dbReference type="ARBA" id="ARBA00022840"/>
    </source>
</evidence>
<evidence type="ECO:0000256" key="8">
    <source>
        <dbReference type="ARBA" id="ARBA00022989"/>
    </source>
</evidence>
<dbReference type="SFLD" id="SFLDG00002">
    <property type="entry name" value="C1.7:_P-type_atpase_like"/>
    <property type="match status" value="1"/>
</dbReference>
<feature type="compositionally biased region" description="Polar residues" evidence="12">
    <location>
        <begin position="1108"/>
        <end position="1120"/>
    </location>
</feature>
<keyword evidence="11" id="KW-0175">Coiled coil</keyword>
<dbReference type="SUPFAM" id="SSF81665">
    <property type="entry name" value="Calcium ATPase, transmembrane domain M"/>
    <property type="match status" value="1"/>
</dbReference>
<dbReference type="PROSITE" id="PS50846">
    <property type="entry name" value="HMA_2"/>
    <property type="match status" value="1"/>
</dbReference>
<evidence type="ECO:0000256" key="1">
    <source>
        <dbReference type="ARBA" id="ARBA00004141"/>
    </source>
</evidence>
<evidence type="ECO:0000256" key="12">
    <source>
        <dbReference type="SAM" id="MobiDB-lite"/>
    </source>
</evidence>
<reference evidence="14 15" key="1">
    <citation type="submission" date="2024-10" db="EMBL/GenBank/DDBJ databases">
        <title>Updated reference genomes for cyclostephanoid diatoms.</title>
        <authorList>
            <person name="Roberts W.R."/>
            <person name="Alverson A.J."/>
        </authorList>
    </citation>
    <scope>NUCLEOTIDE SEQUENCE [LARGE SCALE GENOMIC DNA]</scope>
    <source>
        <strain evidence="14 15">AJA276-08</strain>
    </source>
</reference>
<dbReference type="SFLD" id="SFLDF00027">
    <property type="entry name" value="p-type_atpase"/>
    <property type="match status" value="1"/>
</dbReference>
<sequence>MGKTKTAKRDVVQFHPPIMFCGECSSCAEPLPPTISDTLFTIGDEESPDDTNLQSIASMHLRVYNAGSLSIKDQNGVEDSDGGTRRVDILKAILTDLVGVRKISVTESHLLQRSPGAEISTAMQNVELVDHTSCIVKIEYGSSATNSNNGYLGRTATITDNPQEPTDDEGASIREVIFSRLSEAGFDYAVDSSSSASGPNFNSRRYDPLLSPASLTISEPPASCRTRLRVKEICCSSEVPAVRAILKPLPGVRKLGINIATKVVFIDHDPHVISAALLMGALNDEKFGAEILTDGGLELMNSITAEDACRSTSSPASPSTDNIFDLPRSRFVESTFLVPGMITDKMESCPIRKILRQNFFKDHLRAFHLHAPSRTLKAEHDPELLSSRKILDVLVRGLKDSAWGNIEIVHDGAAEGLNLPVLSGENHHIDGDILGENERSICRGLKFTVILSGLFWVISLLSFIGESWAFLNYAGILSVLLGMPPVVMKAWMTVRRLQFDANCMMVTAAFGALALGDFDEAASISFVFAISEWLESRATGKARHALGEIISLRPEYANLVDRESGGIVIVPAADIPVGSIVSVRTGDKVPADGVVVEGASSVDESSLTGEARMVEKRAGDFVSGGSINIGSRQLVVRTTCTVGNSTLSRLIKLVEEAQANASETEKLVDAFARKYTPVVLVIASLICTLPWFFGVETGREWMLKGLIFIVIACPCALTISTPVTYSAGLAAAAQRGIIIKGGGKLEALGNVKTVLFDKTGTVTTGRFTLRHLDVVGKTKSRKELLELLSIMEAPSSHPLSACLVAAAKKEGIVASTFSPTEHTILKGEGVTAYVDEERVYVGNERLFKRLDMYDISSQHIESARQWNDEGGTVGYIGIDGAKGRSIVGMFCVKDTVRDEAYDVIASLLRAGIEITMLTGDGDGAAQAVGKEIGLPSTSIQSQLLPEDKLHYVSGLKGSSANKHPSFSGKKNLILFIGDGVNDAAALAVADVGVAMGDGAALAMEMSDVTLMDSNLSKLLFSMKLGAKVITTVKQNIVFSMLVNSAAVVLTLFGRMTLLWAIVSDVGVMLLVTLNGMRLLSERTIDTIEGGDPKKSVTTRRNGQHYVLPSSSSHNDSLEIQ</sequence>
<feature type="transmembrane region" description="Helical" evidence="10">
    <location>
        <begin position="1032"/>
        <end position="1052"/>
    </location>
</feature>
<evidence type="ECO:0000313" key="15">
    <source>
        <dbReference type="Proteomes" id="UP001530315"/>
    </source>
</evidence>
<comment type="caution">
    <text evidence="14">The sequence shown here is derived from an EMBL/GenBank/DDBJ whole genome shotgun (WGS) entry which is preliminary data.</text>
</comment>
<keyword evidence="6 10" id="KW-0067">ATP-binding</keyword>
<evidence type="ECO:0000256" key="9">
    <source>
        <dbReference type="ARBA" id="ARBA00023136"/>
    </source>
</evidence>
<dbReference type="InterPro" id="IPR023299">
    <property type="entry name" value="ATPase_P-typ_cyto_dom_N"/>
</dbReference>
<evidence type="ECO:0000313" key="14">
    <source>
        <dbReference type="EMBL" id="KAL3776710.1"/>
    </source>
</evidence>
<dbReference type="FunFam" id="2.70.150.10:FF:000002">
    <property type="entry name" value="Copper-transporting ATPase 1, putative"/>
    <property type="match status" value="1"/>
</dbReference>
<organism evidence="14 15">
    <name type="scientific">Stephanodiscus triporus</name>
    <dbReference type="NCBI Taxonomy" id="2934178"/>
    <lineage>
        <taxon>Eukaryota</taxon>
        <taxon>Sar</taxon>
        <taxon>Stramenopiles</taxon>
        <taxon>Ochrophyta</taxon>
        <taxon>Bacillariophyta</taxon>
        <taxon>Coscinodiscophyceae</taxon>
        <taxon>Thalassiosirophycidae</taxon>
        <taxon>Stephanodiscales</taxon>
        <taxon>Stephanodiscaceae</taxon>
        <taxon>Stephanodiscus</taxon>
    </lineage>
</organism>
<dbReference type="InterPro" id="IPR051014">
    <property type="entry name" value="Cation_Transport_ATPase_IB"/>
</dbReference>
<dbReference type="Pfam" id="PF00122">
    <property type="entry name" value="E1-E2_ATPase"/>
    <property type="match status" value="1"/>
</dbReference>
<feature type="transmembrane region" description="Helical" evidence="10">
    <location>
        <begin position="447"/>
        <end position="464"/>
    </location>
</feature>
<dbReference type="EMBL" id="JALLAZ020001337">
    <property type="protein sequence ID" value="KAL3776710.1"/>
    <property type="molecule type" value="Genomic_DNA"/>
</dbReference>